<accession>A0A4Y1Z918</accession>
<dbReference type="EMBL" id="BEXB01000005">
    <property type="protein sequence ID" value="GAY75453.1"/>
    <property type="molecule type" value="Genomic_DNA"/>
</dbReference>
<reference evidence="1 2" key="1">
    <citation type="submission" date="2017-11" db="EMBL/GenBank/DDBJ databases">
        <title>Draft Genome Sequence of Sporolactobacillus inulinus NBRC 111894 Isolated from Koso, a Japanese Sugar-Vegetable Fermented Beverage.</title>
        <authorList>
            <person name="Chiou T.Y."/>
            <person name="Oshima K."/>
            <person name="Suda W."/>
            <person name="Hattori M."/>
            <person name="Takahashi T."/>
        </authorList>
    </citation>
    <scope>NUCLEOTIDE SEQUENCE [LARGE SCALE GENOMIC DNA]</scope>
    <source>
        <strain evidence="1 2">NBRC111894</strain>
    </source>
</reference>
<proteinExistence type="predicted"/>
<organism evidence="1 2">
    <name type="scientific">Sporolactobacillus inulinus</name>
    <dbReference type="NCBI Taxonomy" id="2078"/>
    <lineage>
        <taxon>Bacteria</taxon>
        <taxon>Bacillati</taxon>
        <taxon>Bacillota</taxon>
        <taxon>Bacilli</taxon>
        <taxon>Bacillales</taxon>
        <taxon>Sporolactobacillaceae</taxon>
        <taxon>Sporolactobacillus</taxon>
    </lineage>
</organism>
<protein>
    <submittedName>
        <fullName evidence="1">Uncharacterized protein</fullName>
    </submittedName>
</protein>
<evidence type="ECO:0000313" key="1">
    <source>
        <dbReference type="EMBL" id="GAY75453.1"/>
    </source>
</evidence>
<name>A0A4Y1Z918_9BACL</name>
<comment type="caution">
    <text evidence="1">The sequence shown here is derived from an EMBL/GenBank/DDBJ whole genome shotgun (WGS) entry which is preliminary data.</text>
</comment>
<dbReference type="Proteomes" id="UP000319716">
    <property type="component" value="Unassembled WGS sequence"/>
</dbReference>
<dbReference type="AlphaFoldDB" id="A0A4Y1Z918"/>
<sequence>MRQVHKRGLMIAEIHKIAKDGSRHLKKIGIINDHLKNRA</sequence>
<evidence type="ECO:0000313" key="2">
    <source>
        <dbReference type="Proteomes" id="UP000319716"/>
    </source>
</evidence>
<gene>
    <name evidence="1" type="ORF">NBRC111894_1007</name>
</gene>